<protein>
    <submittedName>
        <fullName evidence="5">Starvation-inducible DNA-binding protein</fullName>
    </submittedName>
</protein>
<dbReference type="InterPro" id="IPR023188">
    <property type="entry name" value="DPS_DNA-bd_CS"/>
</dbReference>
<dbReference type="PRINTS" id="PR01346">
    <property type="entry name" value="HELNAPAPROT"/>
</dbReference>
<evidence type="ECO:0000256" key="1">
    <source>
        <dbReference type="ARBA" id="ARBA00009497"/>
    </source>
</evidence>
<dbReference type="GO" id="GO:0016722">
    <property type="term" value="F:oxidoreductase activity, acting on metal ions"/>
    <property type="evidence" value="ECO:0007669"/>
    <property type="project" value="InterPro"/>
</dbReference>
<dbReference type="InterPro" id="IPR008331">
    <property type="entry name" value="Ferritin_DPS_dom"/>
</dbReference>
<dbReference type="GO" id="GO:0003677">
    <property type="term" value="F:DNA binding"/>
    <property type="evidence" value="ECO:0007669"/>
    <property type="project" value="UniProtKB-KW"/>
</dbReference>
<dbReference type="RefSeq" id="WP_243736392.1">
    <property type="nucleotide sequence ID" value="NZ_SNVW01000010.1"/>
</dbReference>
<feature type="domain" description="Ferritin/DPS" evidence="4">
    <location>
        <begin position="44"/>
        <end position="169"/>
    </location>
</feature>
<dbReference type="GO" id="GO:0008199">
    <property type="term" value="F:ferric iron binding"/>
    <property type="evidence" value="ECO:0007669"/>
    <property type="project" value="InterPro"/>
</dbReference>
<evidence type="ECO:0000313" key="5">
    <source>
        <dbReference type="EMBL" id="TDN42800.1"/>
    </source>
</evidence>
<dbReference type="PANTHER" id="PTHR42932">
    <property type="entry name" value="GENERAL STRESS PROTEIN 20U"/>
    <property type="match status" value="1"/>
</dbReference>
<dbReference type="CDD" id="cd01043">
    <property type="entry name" value="DPS"/>
    <property type="match status" value="1"/>
</dbReference>
<dbReference type="AlphaFoldDB" id="A0A4R6DED5"/>
<organism evidence="5 6">
    <name type="scientific">Curtobacterium flaccumfaciens</name>
    <dbReference type="NCBI Taxonomy" id="2035"/>
    <lineage>
        <taxon>Bacteria</taxon>
        <taxon>Bacillati</taxon>
        <taxon>Actinomycetota</taxon>
        <taxon>Actinomycetes</taxon>
        <taxon>Micrococcales</taxon>
        <taxon>Microbacteriaceae</taxon>
        <taxon>Curtobacterium</taxon>
    </lineage>
</organism>
<dbReference type="Pfam" id="PF00210">
    <property type="entry name" value="Ferritin"/>
    <property type="match status" value="1"/>
</dbReference>
<dbReference type="InterPro" id="IPR012347">
    <property type="entry name" value="Ferritin-like"/>
</dbReference>
<dbReference type="Proteomes" id="UP000295764">
    <property type="component" value="Unassembled WGS sequence"/>
</dbReference>
<accession>A0A4R6DED5</accession>
<comment type="caution">
    <text evidence="5">The sequence shown here is derived from an EMBL/GenBank/DDBJ whole genome shotgun (WGS) entry which is preliminary data.</text>
</comment>
<sequence length="170" mass="18366">MTTQSTTTQSSTTTTTSPFSTTPELAAGVAQFLAPVVIDLEALVVNGKQAHWHVRGRNFVGVHELLDTIVDHAQEWADLAAERIVALGLPVDSRISTVAANTTIPPLSEGFQNSDVTITEVIAEIDAALLQVRRAVEGLDEVDLNSQDVVIEIERGLTKDRWFLQAHLAA</sequence>
<dbReference type="EMBL" id="SNVW01000010">
    <property type="protein sequence ID" value="TDN42800.1"/>
    <property type="molecule type" value="Genomic_DNA"/>
</dbReference>
<gene>
    <name evidence="5" type="ORF">EDF64_11056</name>
</gene>
<keyword evidence="5" id="KW-0238">DNA-binding</keyword>
<dbReference type="PROSITE" id="PS00818">
    <property type="entry name" value="DPS_1"/>
    <property type="match status" value="1"/>
</dbReference>
<dbReference type="PANTHER" id="PTHR42932:SF2">
    <property type="entry name" value="DNA PROTECTION DURING STARVATION PROTEIN 1"/>
    <property type="match status" value="1"/>
</dbReference>
<name>A0A4R6DED5_9MICO</name>
<proteinExistence type="inferred from homology"/>
<evidence type="ECO:0000313" key="6">
    <source>
        <dbReference type="Proteomes" id="UP000295764"/>
    </source>
</evidence>
<evidence type="ECO:0000259" key="4">
    <source>
        <dbReference type="Pfam" id="PF00210"/>
    </source>
</evidence>
<feature type="region of interest" description="Disordered" evidence="3">
    <location>
        <begin position="1"/>
        <end position="20"/>
    </location>
</feature>
<dbReference type="PIRSF" id="PIRSF005900">
    <property type="entry name" value="Dps"/>
    <property type="match status" value="1"/>
</dbReference>
<evidence type="ECO:0000256" key="3">
    <source>
        <dbReference type="SAM" id="MobiDB-lite"/>
    </source>
</evidence>
<dbReference type="SUPFAM" id="SSF47240">
    <property type="entry name" value="Ferritin-like"/>
    <property type="match status" value="1"/>
</dbReference>
<comment type="similarity">
    <text evidence="1 2">Belongs to the Dps family.</text>
</comment>
<dbReference type="STRING" id="2035.RU06_01245"/>
<dbReference type="InterPro" id="IPR009078">
    <property type="entry name" value="Ferritin-like_SF"/>
</dbReference>
<dbReference type="InterPro" id="IPR002177">
    <property type="entry name" value="DPS_DNA-bd"/>
</dbReference>
<evidence type="ECO:0000256" key="2">
    <source>
        <dbReference type="RuleBase" id="RU003875"/>
    </source>
</evidence>
<reference evidence="5 6" key="1">
    <citation type="submission" date="2019-03" db="EMBL/GenBank/DDBJ databases">
        <title>Genomic analyses of the natural microbiome of Caenorhabditis elegans.</title>
        <authorList>
            <person name="Samuel B."/>
        </authorList>
    </citation>
    <scope>NUCLEOTIDE SEQUENCE [LARGE SCALE GENOMIC DNA]</scope>
    <source>
        <strain evidence="5 6">JUb65</strain>
    </source>
</reference>
<dbReference type="Gene3D" id="1.20.1260.10">
    <property type="match status" value="1"/>
</dbReference>